<gene>
    <name evidence="2" type="ORF">DW352_12745</name>
</gene>
<dbReference type="PIRSF" id="PIRSF017082">
    <property type="entry name" value="YflP"/>
    <property type="match status" value="1"/>
</dbReference>
<evidence type="ECO:0000313" key="2">
    <source>
        <dbReference type="EMBL" id="AXK84015.1"/>
    </source>
</evidence>
<dbReference type="InterPro" id="IPR005064">
    <property type="entry name" value="BUG"/>
</dbReference>
<dbReference type="PANTHER" id="PTHR42928:SF5">
    <property type="entry name" value="BLR1237 PROTEIN"/>
    <property type="match status" value="1"/>
</dbReference>
<dbReference type="Gene3D" id="3.40.190.150">
    <property type="entry name" value="Bordetella uptake gene, domain 1"/>
    <property type="match status" value="1"/>
</dbReference>
<accession>A0A346A4B8</accession>
<reference evidence="2 3" key="1">
    <citation type="submission" date="2018-07" db="EMBL/GenBank/DDBJ databases">
        <authorList>
            <person name="Quirk P.G."/>
            <person name="Krulwich T.A."/>
        </authorList>
    </citation>
    <scope>NUCLEOTIDE SEQUENCE [LARGE SCALE GENOMIC DNA]</scope>
    <source>
        <strain evidence="2 3">CC-BB4</strain>
    </source>
</reference>
<organism evidence="2 3">
    <name type="scientific">Pseudolabrys taiwanensis</name>
    <dbReference type="NCBI Taxonomy" id="331696"/>
    <lineage>
        <taxon>Bacteria</taxon>
        <taxon>Pseudomonadati</taxon>
        <taxon>Pseudomonadota</taxon>
        <taxon>Alphaproteobacteria</taxon>
        <taxon>Hyphomicrobiales</taxon>
        <taxon>Xanthobacteraceae</taxon>
        <taxon>Pseudolabrys</taxon>
    </lineage>
</organism>
<evidence type="ECO:0000256" key="1">
    <source>
        <dbReference type="ARBA" id="ARBA00006987"/>
    </source>
</evidence>
<dbReference type="Proteomes" id="UP000254889">
    <property type="component" value="Chromosome"/>
</dbReference>
<dbReference type="AlphaFoldDB" id="A0A346A4B8"/>
<protein>
    <submittedName>
        <fullName evidence="2">Tripartite tricarboxylate transporter substrate binding protein BugD</fullName>
    </submittedName>
</protein>
<name>A0A346A4B8_9HYPH</name>
<dbReference type="Gene3D" id="3.40.190.10">
    <property type="entry name" value="Periplasmic binding protein-like II"/>
    <property type="match status" value="1"/>
</dbReference>
<proteinExistence type="inferred from homology"/>
<dbReference type="OrthoDB" id="8443386at2"/>
<dbReference type="SUPFAM" id="SSF53850">
    <property type="entry name" value="Periplasmic binding protein-like II"/>
    <property type="match status" value="1"/>
</dbReference>
<dbReference type="InterPro" id="IPR042100">
    <property type="entry name" value="Bug_dom1"/>
</dbReference>
<sequence length="295" mass="30313">MMVVPYPAGGPSDVVARIVADGMSRALGQSIVVENVGGAGGTIGTGRVAEAHADGYTLLAASMGSHVSAPALYPNLKYDSTKDFTPIGVTAYAPAAIVSKKDIPANNLKEFVDYLKKNGESVKQAHGGVGASSHMACMLFNSVVGAKPSQVAYRGTGPALNDVIGGHVDFFCEQVVSVMGAVKGGSLKAYVVSGDTRSPALPDVPSAKEAGIPDYSINVWSGVFAPKGLPKPVADKLVAALDKALDDPAVAKRLQELGGTVPPKADRGPGPLAERLKNDIGRWDPILKTAAAKLN</sequence>
<evidence type="ECO:0000313" key="3">
    <source>
        <dbReference type="Proteomes" id="UP000254889"/>
    </source>
</evidence>
<comment type="similarity">
    <text evidence="1">Belongs to the UPF0065 (bug) family.</text>
</comment>
<keyword evidence="3" id="KW-1185">Reference proteome</keyword>
<dbReference type="Pfam" id="PF03401">
    <property type="entry name" value="TctC"/>
    <property type="match status" value="1"/>
</dbReference>
<dbReference type="EMBL" id="CP031417">
    <property type="protein sequence ID" value="AXK84015.1"/>
    <property type="molecule type" value="Genomic_DNA"/>
</dbReference>
<dbReference type="PANTHER" id="PTHR42928">
    <property type="entry name" value="TRICARBOXYLATE-BINDING PROTEIN"/>
    <property type="match status" value="1"/>
</dbReference>
<dbReference type="KEGG" id="ptaw:DW352_12745"/>